<dbReference type="InterPro" id="IPR005627">
    <property type="entry name" value="CutC-like"/>
</dbReference>
<keyword evidence="4" id="KW-1185">Reference proteome</keyword>
<proteinExistence type="inferred from homology"/>
<dbReference type="PANTHER" id="PTHR12598:SF0">
    <property type="entry name" value="COPPER HOMEOSTASIS PROTEIN CUTC HOMOLOG"/>
    <property type="match status" value="1"/>
</dbReference>
<dbReference type="SUPFAM" id="SSF110395">
    <property type="entry name" value="CutC-like"/>
    <property type="match status" value="1"/>
</dbReference>
<sequence length="286" mass="31595">MVLCLYKNDSKVEDTFQNLERGKKGKKNLFLNNLTNTILIEMEFKLEICVENMASALAAKEGGADRIELCQALQVGGLTPSAGLIKWVKKYLDIPVYMLIRPRAGDFVYSPEEILVMEEDIHAGISLGIDGFVTGALRYDGRIDKEVCSKLIRAANGLPVTFHRAFDVTPDYQSLQDVIDLGFKRILTSGHCKTAHEGKLNIKKLIDEANSRIIIMPGSGVSPMNLKDIIDTTGAVEFHSSCQSKTAVSLNEKSVVQGTTFYPVTSVDVVKEMKDILRVVQVINVL</sequence>
<dbReference type="EMBL" id="BPLQ01009319">
    <property type="protein sequence ID" value="GIY43270.1"/>
    <property type="molecule type" value="Genomic_DNA"/>
</dbReference>
<dbReference type="AlphaFoldDB" id="A0AAV4TAZ1"/>
<accession>A0AAV4TAZ1</accession>
<gene>
    <name evidence="3" type="primary">CUTC</name>
    <name evidence="3" type="ORF">CDAR_257641</name>
</gene>
<evidence type="ECO:0000313" key="4">
    <source>
        <dbReference type="Proteomes" id="UP001054837"/>
    </source>
</evidence>
<dbReference type="GO" id="GO:0005507">
    <property type="term" value="F:copper ion binding"/>
    <property type="evidence" value="ECO:0007669"/>
    <property type="project" value="TreeGrafter"/>
</dbReference>
<dbReference type="Pfam" id="PF03932">
    <property type="entry name" value="CutC"/>
    <property type="match status" value="1"/>
</dbReference>
<dbReference type="Proteomes" id="UP001054837">
    <property type="component" value="Unassembled WGS sequence"/>
</dbReference>
<protein>
    <recommendedName>
        <fullName evidence="2">Copper homeostasis protein cutC homolog</fullName>
    </recommendedName>
</protein>
<evidence type="ECO:0000256" key="2">
    <source>
        <dbReference type="ARBA" id="ARBA00019014"/>
    </source>
</evidence>
<comment type="similarity">
    <text evidence="1">Belongs to the CutC family.</text>
</comment>
<evidence type="ECO:0000313" key="3">
    <source>
        <dbReference type="EMBL" id="GIY43270.1"/>
    </source>
</evidence>
<name>A0AAV4TAZ1_9ARAC</name>
<dbReference type="PANTHER" id="PTHR12598">
    <property type="entry name" value="COPPER HOMEOSTASIS PROTEIN CUTC"/>
    <property type="match status" value="1"/>
</dbReference>
<evidence type="ECO:0000256" key="1">
    <source>
        <dbReference type="ARBA" id="ARBA00007768"/>
    </source>
</evidence>
<reference evidence="3 4" key="1">
    <citation type="submission" date="2021-06" db="EMBL/GenBank/DDBJ databases">
        <title>Caerostris darwini draft genome.</title>
        <authorList>
            <person name="Kono N."/>
            <person name="Arakawa K."/>
        </authorList>
    </citation>
    <scope>NUCLEOTIDE SEQUENCE [LARGE SCALE GENOMIC DNA]</scope>
</reference>
<organism evidence="3 4">
    <name type="scientific">Caerostris darwini</name>
    <dbReference type="NCBI Taxonomy" id="1538125"/>
    <lineage>
        <taxon>Eukaryota</taxon>
        <taxon>Metazoa</taxon>
        <taxon>Ecdysozoa</taxon>
        <taxon>Arthropoda</taxon>
        <taxon>Chelicerata</taxon>
        <taxon>Arachnida</taxon>
        <taxon>Araneae</taxon>
        <taxon>Araneomorphae</taxon>
        <taxon>Entelegynae</taxon>
        <taxon>Araneoidea</taxon>
        <taxon>Araneidae</taxon>
        <taxon>Caerostris</taxon>
    </lineage>
</organism>
<dbReference type="InterPro" id="IPR036822">
    <property type="entry name" value="CutC-like_dom_sf"/>
</dbReference>
<comment type="caution">
    <text evidence="3">The sequence shown here is derived from an EMBL/GenBank/DDBJ whole genome shotgun (WGS) entry which is preliminary data.</text>
</comment>
<dbReference type="FunFam" id="3.20.20.380:FF:000001">
    <property type="entry name" value="Copper homeostasis protein CutC"/>
    <property type="match status" value="1"/>
</dbReference>
<dbReference type="Gene3D" id="3.20.20.380">
    <property type="entry name" value="Copper homeostasis (CutC) domain"/>
    <property type="match status" value="1"/>
</dbReference>
<dbReference type="HAMAP" id="MF_00795">
    <property type="entry name" value="CutC"/>
    <property type="match status" value="1"/>
</dbReference>